<keyword evidence="1" id="KW-0472">Membrane</keyword>
<accession>A0A9W7B1Y5</accession>
<proteinExistence type="predicted"/>
<reference evidence="3" key="1">
    <citation type="journal article" date="2023" name="Commun. Biol.">
        <title>Genome analysis of Parmales, the sister group of diatoms, reveals the evolutionary specialization of diatoms from phago-mixotrophs to photoautotrophs.</title>
        <authorList>
            <person name="Ban H."/>
            <person name="Sato S."/>
            <person name="Yoshikawa S."/>
            <person name="Yamada K."/>
            <person name="Nakamura Y."/>
            <person name="Ichinomiya M."/>
            <person name="Sato N."/>
            <person name="Blanc-Mathieu R."/>
            <person name="Endo H."/>
            <person name="Kuwata A."/>
            <person name="Ogata H."/>
        </authorList>
    </citation>
    <scope>NUCLEOTIDE SEQUENCE [LARGE SCALE GENOMIC DNA]</scope>
    <source>
        <strain evidence="3">NIES 3700</strain>
    </source>
</reference>
<protein>
    <submittedName>
        <fullName evidence="2">Uncharacterized protein</fullName>
    </submittedName>
</protein>
<keyword evidence="1" id="KW-1133">Transmembrane helix</keyword>
<dbReference type="AlphaFoldDB" id="A0A9W7B1Y5"/>
<organism evidence="2 3">
    <name type="scientific">Triparma laevis f. longispina</name>
    <dbReference type="NCBI Taxonomy" id="1714387"/>
    <lineage>
        <taxon>Eukaryota</taxon>
        <taxon>Sar</taxon>
        <taxon>Stramenopiles</taxon>
        <taxon>Ochrophyta</taxon>
        <taxon>Bolidophyceae</taxon>
        <taxon>Parmales</taxon>
        <taxon>Triparmaceae</taxon>
        <taxon>Triparma</taxon>
    </lineage>
</organism>
<dbReference type="EMBL" id="BRXW01000954">
    <property type="protein sequence ID" value="GMH80055.1"/>
    <property type="molecule type" value="Genomic_DNA"/>
</dbReference>
<evidence type="ECO:0000313" key="3">
    <source>
        <dbReference type="Proteomes" id="UP001165122"/>
    </source>
</evidence>
<gene>
    <name evidence="2" type="ORF">TrLO_g336</name>
</gene>
<sequence>MYNLVWGHVEALKIGDNYGYVFEGTSHNLKQKYEIWGGILMFNLVTTQGIHDGEHVETWSTSNTNEDATVATVSSTFTCCIPGVITSYAAPNTTLGDGDEIINDSNLLLGHDICEKDADIMQAKVRPFPTYLTITVISPFMFAAFLAIAGGSLAVFDLVWGTLSRVVVGRKMARAAKRKKEADEFEEKRRWAADLELADMTELQVRRWGKGWRTTTNDDD</sequence>
<keyword evidence="1" id="KW-0812">Transmembrane</keyword>
<dbReference type="Proteomes" id="UP001165122">
    <property type="component" value="Unassembled WGS sequence"/>
</dbReference>
<name>A0A9W7B1Y5_9STRA</name>
<evidence type="ECO:0000313" key="2">
    <source>
        <dbReference type="EMBL" id="GMH80055.1"/>
    </source>
</evidence>
<feature type="transmembrane region" description="Helical" evidence="1">
    <location>
        <begin position="140"/>
        <end position="168"/>
    </location>
</feature>
<evidence type="ECO:0000256" key="1">
    <source>
        <dbReference type="SAM" id="Phobius"/>
    </source>
</evidence>
<comment type="caution">
    <text evidence="2">The sequence shown here is derived from an EMBL/GenBank/DDBJ whole genome shotgun (WGS) entry which is preliminary data.</text>
</comment>
<keyword evidence="3" id="KW-1185">Reference proteome</keyword>